<dbReference type="GeneID" id="19881750"/>
<evidence type="ECO:0000256" key="2">
    <source>
        <dbReference type="ARBA" id="ARBA00022980"/>
    </source>
</evidence>
<dbReference type="HOGENOM" id="CLU_181948_2_0_1"/>
<dbReference type="InterPro" id="IPR000077">
    <property type="entry name" value="Ribosomal_eL39"/>
</dbReference>
<dbReference type="EMBL" id="JH370137">
    <property type="protein sequence ID" value="ELA41855.1"/>
    <property type="molecule type" value="Genomic_DNA"/>
</dbReference>
<dbReference type="Gene3D" id="1.10.1620.10">
    <property type="entry name" value="Ribosomal protein L39e"/>
    <property type="match status" value="1"/>
</dbReference>
<dbReference type="Proteomes" id="UP000011082">
    <property type="component" value="Unassembled WGS sequence"/>
</dbReference>
<protein>
    <recommendedName>
        <fullName evidence="6">60S ribosomal protein L39</fullName>
    </recommendedName>
</protein>
<dbReference type="AlphaFoldDB" id="L2GMX3"/>
<dbReference type="GO" id="GO:0003735">
    <property type="term" value="F:structural constituent of ribosome"/>
    <property type="evidence" value="ECO:0007669"/>
    <property type="project" value="InterPro"/>
</dbReference>
<dbReference type="OrthoDB" id="6332053at2759"/>
<evidence type="ECO:0000256" key="1">
    <source>
        <dbReference type="ARBA" id="ARBA00009339"/>
    </source>
</evidence>
<proteinExistence type="inferred from homology"/>
<dbReference type="InterPro" id="IPR023626">
    <property type="entry name" value="Ribosomal_eL39_dom_sf"/>
</dbReference>
<dbReference type="SUPFAM" id="SSF48662">
    <property type="entry name" value="Ribosomal protein L39e"/>
    <property type="match status" value="1"/>
</dbReference>
<dbReference type="InParanoid" id="L2GMX3"/>
<gene>
    <name evidence="4" type="ORF">VICG_01039</name>
</gene>
<dbReference type="GO" id="GO:1990904">
    <property type="term" value="C:ribonucleoprotein complex"/>
    <property type="evidence" value="ECO:0007669"/>
    <property type="project" value="UniProtKB-KW"/>
</dbReference>
<reference evidence="5" key="1">
    <citation type="submission" date="2011-05" db="EMBL/GenBank/DDBJ databases">
        <title>The genome sequence of Vittaforma corneae strain ATCC 50505.</title>
        <authorList>
            <consortium name="The Broad Institute Genome Sequencing Platform"/>
            <person name="Cuomo C."/>
            <person name="Didier E."/>
            <person name="Bowers L."/>
            <person name="Young S.K."/>
            <person name="Zeng Q."/>
            <person name="Gargeya S."/>
            <person name="Fitzgerald M."/>
            <person name="Haas B."/>
            <person name="Abouelleil A."/>
            <person name="Alvarado L."/>
            <person name="Arachchi H.M."/>
            <person name="Berlin A."/>
            <person name="Chapman S.B."/>
            <person name="Gearin G."/>
            <person name="Goldberg J."/>
            <person name="Griggs A."/>
            <person name="Gujja S."/>
            <person name="Hansen M."/>
            <person name="Heiman D."/>
            <person name="Howarth C."/>
            <person name="Larimer J."/>
            <person name="Lui A."/>
            <person name="MacDonald P.J.P."/>
            <person name="McCowen C."/>
            <person name="Montmayeur A."/>
            <person name="Murphy C."/>
            <person name="Neiman D."/>
            <person name="Pearson M."/>
            <person name="Priest M."/>
            <person name="Roberts A."/>
            <person name="Saif S."/>
            <person name="Shea T."/>
            <person name="Sisk P."/>
            <person name="Stolte C."/>
            <person name="Sykes S."/>
            <person name="Wortman J."/>
            <person name="Nusbaum C."/>
            <person name="Birren B."/>
        </authorList>
    </citation>
    <scope>NUCLEOTIDE SEQUENCE [LARGE SCALE GENOMIC DNA]</scope>
    <source>
        <strain evidence="5">ATCC 50505</strain>
    </source>
</reference>
<comment type="similarity">
    <text evidence="1">Belongs to the eukaryotic ribosomal protein eL39 family.</text>
</comment>
<dbReference type="FunCoup" id="L2GMX3">
    <property type="interactions" value="88"/>
</dbReference>
<dbReference type="STRING" id="993615.L2GMX3"/>
<dbReference type="GO" id="GO:0006412">
    <property type="term" value="P:translation"/>
    <property type="evidence" value="ECO:0007669"/>
    <property type="project" value="InterPro"/>
</dbReference>
<name>L2GMX3_VITCO</name>
<sequence>MGSRKSTLVKRRLAKAFRMNQAVPAWKRETLSPRDGYNFKRRNWRSTKLKIY</sequence>
<dbReference type="GO" id="GO:0005840">
    <property type="term" value="C:ribosome"/>
    <property type="evidence" value="ECO:0007669"/>
    <property type="project" value="UniProtKB-KW"/>
</dbReference>
<dbReference type="VEuPathDB" id="MicrosporidiaDB:VICG_01039"/>
<dbReference type="OMA" id="HYNTKRR"/>
<evidence type="ECO:0008006" key="6">
    <source>
        <dbReference type="Google" id="ProtNLM"/>
    </source>
</evidence>
<dbReference type="Pfam" id="PF00832">
    <property type="entry name" value="Ribosomal_L39"/>
    <property type="match status" value="1"/>
</dbReference>
<evidence type="ECO:0000313" key="5">
    <source>
        <dbReference type="Proteomes" id="UP000011082"/>
    </source>
</evidence>
<organism evidence="4 5">
    <name type="scientific">Vittaforma corneae (strain ATCC 50505)</name>
    <name type="common">Microsporidian parasite</name>
    <name type="synonym">Nosema corneum</name>
    <dbReference type="NCBI Taxonomy" id="993615"/>
    <lineage>
        <taxon>Eukaryota</taxon>
        <taxon>Fungi</taxon>
        <taxon>Fungi incertae sedis</taxon>
        <taxon>Microsporidia</taxon>
        <taxon>Nosematidae</taxon>
        <taxon>Vittaforma</taxon>
    </lineage>
</organism>
<keyword evidence="2" id="KW-0689">Ribosomal protein</keyword>
<evidence type="ECO:0000256" key="3">
    <source>
        <dbReference type="ARBA" id="ARBA00023274"/>
    </source>
</evidence>
<evidence type="ECO:0000313" key="4">
    <source>
        <dbReference type="EMBL" id="ELA41855.1"/>
    </source>
</evidence>
<keyword evidence="5" id="KW-1185">Reference proteome</keyword>
<accession>L2GMX3</accession>
<keyword evidence="3" id="KW-0687">Ribonucleoprotein</keyword>
<dbReference type="RefSeq" id="XP_007604485.1">
    <property type="nucleotide sequence ID" value="XM_007604423.1"/>
</dbReference>